<keyword evidence="2" id="KW-1185">Reference proteome</keyword>
<dbReference type="EMBL" id="LRQG01000214">
    <property type="protein sequence ID" value="KXA33848.1"/>
    <property type="molecule type" value="Genomic_DNA"/>
</dbReference>
<protein>
    <submittedName>
        <fullName evidence="1">Uncharacterized protein</fullName>
    </submittedName>
</protein>
<dbReference type="Proteomes" id="UP000070533">
    <property type="component" value="Unassembled WGS sequence"/>
</dbReference>
<evidence type="ECO:0000313" key="1">
    <source>
        <dbReference type="EMBL" id="KXA33848.1"/>
    </source>
</evidence>
<dbReference type="PATRIC" id="fig|28128.5.peg.2351"/>
<gene>
    <name evidence="1" type="ORF">HMPREF3226_02284</name>
</gene>
<proteinExistence type="predicted"/>
<accession>A0A133PWG8</accession>
<organism evidence="1 2">
    <name type="scientific">Prevotella corporis</name>
    <dbReference type="NCBI Taxonomy" id="28128"/>
    <lineage>
        <taxon>Bacteria</taxon>
        <taxon>Pseudomonadati</taxon>
        <taxon>Bacteroidota</taxon>
        <taxon>Bacteroidia</taxon>
        <taxon>Bacteroidales</taxon>
        <taxon>Prevotellaceae</taxon>
        <taxon>Prevotella</taxon>
    </lineage>
</organism>
<dbReference type="STRING" id="28128.HMPREF3226_02284"/>
<name>A0A133PWG8_9BACT</name>
<evidence type="ECO:0000313" key="2">
    <source>
        <dbReference type="Proteomes" id="UP000070533"/>
    </source>
</evidence>
<dbReference type="AlphaFoldDB" id="A0A133PWG8"/>
<dbReference type="OrthoDB" id="1076994at2"/>
<reference evidence="2" key="1">
    <citation type="submission" date="2016-01" db="EMBL/GenBank/DDBJ databases">
        <authorList>
            <person name="Mitreva M."/>
            <person name="Pepin K.H."/>
            <person name="Mihindukulasuriya K.A."/>
            <person name="Fulton R."/>
            <person name="Fronick C."/>
            <person name="O'Laughlin M."/>
            <person name="Miner T."/>
            <person name="Herter B."/>
            <person name="Rosa B.A."/>
            <person name="Cordes M."/>
            <person name="Tomlinson C."/>
            <person name="Wollam A."/>
            <person name="Palsikar V.B."/>
            <person name="Mardis E.R."/>
            <person name="Wilson R.K."/>
        </authorList>
    </citation>
    <scope>NUCLEOTIDE SEQUENCE [LARGE SCALE GENOMIC DNA]</scope>
    <source>
        <strain evidence="2">MJR7716</strain>
    </source>
</reference>
<sequence length="155" mass="17909">MDRNFANETIMKLKYLIYSCIVFLFGCNSPQIENTYFIGNWKADDGAEIMINKDGTCVLKSLNYNIINTATDELRKLNTNGTWQIEKDVNSGILFGINEGIKITYGLEDMRGQGEIIFFISGQGFNEDNPPWDLFIWKGDPDEMIKYKFIKQYDK</sequence>
<dbReference type="PROSITE" id="PS51257">
    <property type="entry name" value="PROKAR_LIPOPROTEIN"/>
    <property type="match status" value="1"/>
</dbReference>
<comment type="caution">
    <text evidence="1">The sequence shown here is derived from an EMBL/GenBank/DDBJ whole genome shotgun (WGS) entry which is preliminary data.</text>
</comment>